<dbReference type="InterPro" id="IPR000631">
    <property type="entry name" value="CARKD"/>
</dbReference>
<keyword evidence="11" id="KW-0547">Nucleotide-binding</keyword>
<comment type="cofactor">
    <cofactor evidence="11">
        <name>Mg(2+)</name>
        <dbReference type="ChEBI" id="CHEBI:18420"/>
    </cofactor>
</comment>
<feature type="binding site" evidence="11">
    <location>
        <position position="2789"/>
    </location>
    <ligand>
        <name>(6S)-NADPHX</name>
        <dbReference type="ChEBI" id="CHEBI:64076"/>
    </ligand>
</feature>
<evidence type="ECO:0000256" key="6">
    <source>
        <dbReference type="ARBA" id="ARBA00022989"/>
    </source>
</evidence>
<comment type="catalytic activity">
    <reaction evidence="11">
        <text>(6S)-NADHX + ATP = ADP + phosphate + NADH + H(+)</text>
        <dbReference type="Rhea" id="RHEA:19017"/>
        <dbReference type="ChEBI" id="CHEBI:15378"/>
        <dbReference type="ChEBI" id="CHEBI:30616"/>
        <dbReference type="ChEBI" id="CHEBI:43474"/>
        <dbReference type="ChEBI" id="CHEBI:57945"/>
        <dbReference type="ChEBI" id="CHEBI:64074"/>
        <dbReference type="ChEBI" id="CHEBI:456216"/>
        <dbReference type="EC" id="4.2.1.93"/>
    </reaction>
</comment>
<feature type="transmembrane region" description="Helical" evidence="12">
    <location>
        <begin position="566"/>
        <end position="586"/>
    </location>
</feature>
<feature type="transmembrane region" description="Helical" evidence="12">
    <location>
        <begin position="14"/>
        <end position="44"/>
    </location>
</feature>
<dbReference type="InterPro" id="IPR029056">
    <property type="entry name" value="Ribokinase-like"/>
</dbReference>
<evidence type="ECO:0000256" key="4">
    <source>
        <dbReference type="ARBA" id="ARBA00022475"/>
    </source>
</evidence>
<feature type="transmembrane region" description="Helical" evidence="12">
    <location>
        <begin position="240"/>
        <end position="258"/>
    </location>
</feature>
<feature type="transmembrane region" description="Helical" evidence="12">
    <location>
        <begin position="1217"/>
        <end position="1244"/>
    </location>
</feature>
<evidence type="ECO:0000256" key="3">
    <source>
        <dbReference type="ARBA" id="ARBA00022448"/>
    </source>
</evidence>
<feature type="transmembrane region" description="Helical" evidence="12">
    <location>
        <begin position="674"/>
        <end position="692"/>
    </location>
</feature>
<keyword evidence="15" id="KW-1185">Reference proteome</keyword>
<organism evidence="14 15">
    <name type="scientific">Pristionchus pacificus</name>
    <name type="common">Parasitic nematode worm</name>
    <dbReference type="NCBI Taxonomy" id="54126"/>
    <lineage>
        <taxon>Eukaryota</taxon>
        <taxon>Metazoa</taxon>
        <taxon>Ecdysozoa</taxon>
        <taxon>Nematoda</taxon>
        <taxon>Chromadorea</taxon>
        <taxon>Rhabditida</taxon>
        <taxon>Rhabditina</taxon>
        <taxon>Diplogasteromorpha</taxon>
        <taxon>Diplogasteroidea</taxon>
        <taxon>Neodiplogasteridae</taxon>
        <taxon>Pristionchus</taxon>
    </lineage>
</organism>
<feature type="region of interest" description="Disordered" evidence="13">
    <location>
        <begin position="794"/>
        <end position="821"/>
    </location>
</feature>
<feature type="transmembrane region" description="Helical" evidence="12">
    <location>
        <begin position="1968"/>
        <end position="1987"/>
    </location>
</feature>
<feature type="transmembrane region" description="Helical" evidence="12">
    <location>
        <begin position="756"/>
        <end position="774"/>
    </location>
</feature>
<feature type="compositionally biased region" description="Polar residues" evidence="13">
    <location>
        <begin position="386"/>
        <end position="400"/>
    </location>
</feature>
<evidence type="ECO:0000256" key="11">
    <source>
        <dbReference type="HAMAP-Rule" id="MF_03157"/>
    </source>
</evidence>
<feature type="compositionally biased region" description="Low complexity" evidence="13">
    <location>
        <begin position="1868"/>
        <end position="1884"/>
    </location>
</feature>
<keyword evidence="11" id="KW-0597">Phosphoprotein</keyword>
<keyword evidence="11" id="KW-0456">Lyase</keyword>
<dbReference type="GO" id="GO:0060279">
    <property type="term" value="P:positive regulation of ovulation"/>
    <property type="evidence" value="ECO:0007669"/>
    <property type="project" value="EnsemblMetazoa"/>
</dbReference>
<dbReference type="GO" id="GO:0050982">
    <property type="term" value="P:detection of mechanical stimulus"/>
    <property type="evidence" value="ECO:0000318"/>
    <property type="project" value="GO_Central"/>
</dbReference>
<feature type="transmembrane region" description="Helical" evidence="12">
    <location>
        <begin position="1999"/>
        <end position="2017"/>
    </location>
</feature>
<feature type="transmembrane region" description="Helical" evidence="12">
    <location>
        <begin position="877"/>
        <end position="894"/>
    </location>
</feature>
<dbReference type="PROSITE" id="PS51383">
    <property type="entry name" value="YJEF_C_3"/>
    <property type="match status" value="1"/>
</dbReference>
<feature type="transmembrane region" description="Helical" evidence="12">
    <location>
        <begin position="309"/>
        <end position="328"/>
    </location>
</feature>
<feature type="region of interest" description="Disordered" evidence="13">
    <location>
        <begin position="1852"/>
        <end position="1884"/>
    </location>
</feature>
<dbReference type="GO" id="GO:0005261">
    <property type="term" value="F:monoatomic cation channel activity"/>
    <property type="evidence" value="ECO:0000318"/>
    <property type="project" value="GO_Central"/>
</dbReference>
<dbReference type="GO" id="GO:0047453">
    <property type="term" value="F:ATP-dependent NAD(P)H-hydrate dehydratase activity"/>
    <property type="evidence" value="ECO:0007669"/>
    <property type="project" value="UniProtKB-UniRule"/>
</dbReference>
<evidence type="ECO:0000256" key="12">
    <source>
        <dbReference type="RuleBase" id="RU362023"/>
    </source>
</evidence>
<feature type="transmembrane region" description="Helical" evidence="12">
    <location>
        <begin position="56"/>
        <end position="79"/>
    </location>
</feature>
<dbReference type="InterPro" id="IPR056768">
    <property type="entry name" value="THU_Piezo"/>
</dbReference>
<feature type="region of interest" description="Disordered" evidence="13">
    <location>
        <begin position="382"/>
        <end position="407"/>
    </location>
</feature>
<dbReference type="EC" id="4.2.1.93" evidence="11"/>
<proteinExistence type="inferred from homology"/>
<evidence type="ECO:0000256" key="9">
    <source>
        <dbReference type="ARBA" id="ARBA00023303"/>
    </source>
</evidence>
<evidence type="ECO:0000256" key="13">
    <source>
        <dbReference type="SAM" id="MobiDB-lite"/>
    </source>
</evidence>
<keyword evidence="7" id="KW-0406">Ion transport</keyword>
<evidence type="ECO:0000256" key="8">
    <source>
        <dbReference type="ARBA" id="ARBA00023136"/>
    </source>
</evidence>
<keyword evidence="11" id="KW-0067">ATP-binding</keyword>
<feature type="transmembrane region" description="Helical" evidence="12">
    <location>
        <begin position="1929"/>
        <end position="1948"/>
    </location>
</feature>
<evidence type="ECO:0000256" key="5">
    <source>
        <dbReference type="ARBA" id="ARBA00022692"/>
    </source>
</evidence>
<dbReference type="InterPro" id="IPR027272">
    <property type="entry name" value="Piezo"/>
</dbReference>
<dbReference type="GO" id="GO:0042391">
    <property type="term" value="P:regulation of membrane potential"/>
    <property type="evidence" value="ECO:0000318"/>
    <property type="project" value="GO_Central"/>
</dbReference>
<dbReference type="InterPro" id="IPR056769">
    <property type="entry name" value="Piezo_TM1-24"/>
</dbReference>
<accession>A0A8R1U9M7</accession>
<feature type="transmembrane region" description="Helical" evidence="12">
    <location>
        <begin position="838"/>
        <end position="857"/>
    </location>
</feature>
<comment type="similarity">
    <text evidence="2 12">Belongs to the PIEZO (TC 1.A.75) family.</text>
</comment>
<comment type="caution">
    <text evidence="12">Lacks conserved residue(s) required for the propagation of feature annotation.</text>
</comment>
<sequence>MVAPVVKTAFYKCFLPILLITAGCLRPSIISAAYVALGLLCPLLPSTKNTMNNVPVSVRAVLCLLLVLTVCASIGQIAYQVIEAATTDDDYTAKTCGPKTSISKVLRLVGYEKLTTNSSTLGTKPEATHSVLPEAIAVLGTLITVVIVLALRHSTVSTASESNVQVVRDNASPRVVTPWLSTALGDTLRRASNMIIVILIGAVSCIQPSILSAPYFLMFLFMLTWYAAHKSIQHEGFNRIKRFIILYAGFHFLTIFVYQIPFVRESDFMMGGKNGTKLIPRILGLSTIIQFDCNYWYQFTNPDIEWPLYANPLAILLLFQLTIWQYSFTKHGTHRYTRLDNGDDGSSVHEEHRRRFSNHILFGMLNVSYVSRSLGVYYRNPPSYGSRPQSDTESEYSTPPQERKASTVQWAPEVLLRDEEEEERGSDGVRLKKITSQVMDRQRISQIFKGPRSDKSVASRGLIMVVTFFFSQAYVVGLIAMMTWAMIYHSAFGLILMLIACVIWIFPNSRKAAFNAAPLILAYTEFLLIAQYVCSMDIEKELNVPDYEKTIAWLELVGFIIAKTHVQAMVMILAKLLLALPISLILRLARRDKKFEALNEAEKARRLANYGTFASISQAEQSNSRVEGERNGAGADRQPSGLTQFLRCLSTLLVSLWLPVVCGVLIFASVWNKASFITIGYFGFFAVTVLSFKTSFTVFRNTYFLIFTLLTAYTSVVILVSYCYQFSGAATKVHQWISEEWTDAIGLETEEKGGSLFVRLFPSILLYVVTMLQLKFFHNQWKQLTDCTASGHTASSVESARPSTSSESSEGAGGARKKKLNQKVGTMMRDAMDIMWRIAELHISKLVFLIIVCLVCNTDTQESKATIDNYNFPAMKVYAIYVPLLVLISLAVCLPRKAASLFSILACAYLAAVAICKMIYQLSFFKEFTVGPFSTRTCSNETYGTATFLQWLGFEQNDRTFSMIKDIILSIVLLAVQSVIFYRQAFVRARAELDGAAPLHPSSRYVCFPSAPPTGLDQDLASFCKWLVDYSFYKFGVEISIIFLAIHIWVRMDAIAVITSIFIIIIVLSPRPLMKAVWPILLCYLAVLFPLQYAMHVGLPPSECIKYPWWDVYPDGTPRSWWLESLAVLFNLPLYKTFWSGGFFVSDFIALVAVASQLYVFVEESDEHPAGNNKSIYVGRDIAILPDNPHYDYIAKQRSFVDYAKIFVFQYGHWVTLLMVLIAGLGGTSLFALGYIVLSLSMLWEGNNLYLMKNHRLTIFRWKLVLAYTAVVIMLKTALQLVGCSLDLSGNCTIRQLFAIKCVCRNIILNVLDPNIKSGLKEDAAMSPDDKSKLCDIDPNEANIGLDTFALGFIIFQMRVFGSWYFQYVITEFRSEIVLANRGAVLSNQLIEKEMKEQEEQQSKKFDDIRDRTKAIRERYEQLQKEQDRSDIVDPDTYGAAKRAGDYYMFDYDPSHDELKKDKESFVPEVDPGASDFNKLDPSQLAYAAVTKDMDIKDTLEAAKRAEKGVEGGELDKKEMMLDVVTPKNRAASGAETSTSAVGAAGTSGSEEEEIEEDVTQNESKLLYFARFGLKMVTNSLDWIAAFLNRRSREHRYVAYVLSQERKKLKEKKGESLNDVSRRLSDLHNDAKSERGLMVVQSESDIEKMEEAAINSWQKRNVLARLTNAIGYCIGAHTDTVCYVIAILCHARGAAYSNLHENEEYWWPYILGLQKINFYPAWEVALLMALFFHRYMLRKLGLWKDANVSETFDGDFTLSDRSRAGGAEGFTNPALDAYEHMEPTDDADSQQSMRRRTKAGAGTGAGKSAHLAPNAAPKSVQFAIKETAAAKTAAAAPTSATKSEYVLPRWMDVSREESKTDETRTDDTQSSSSSIRTASGEATVAGGEVTTTAAAVDEIDGGEADKERTGMMRFIYQLFYPKFRYIRDLYPSMFGLDIICFLIIIFGYSSFGDGGSGSVVNDIQSNRVPLAFVVMVIVASFMIVIDRGLYLRKAIRCKLIYQFIIVIFMHAWIFFTLPAVTKIAAYKNFTAQFLYFVKCVYLLVSAWQIRNGYPQLCVGNLLMHSYGLANMVFFKVFMAVPFVWELRTAIDWTWTDTSMPLFDFFNMEQFYATIYNLKCARAFEAAYPAPRGEKKGVMVKYMMGLPFVIFIVLLIWCPLLAFSLLNKVGQTLPPEQVTLTVAIEGYPPLYTITAQGRELMPMTDDAYKKLKELYSETSPNVEKKNEAVKRSRQAVAFLGDYTAADLMTIRFRPESQSAWLISDASKIALMSELQEIAFPEPENHNTLIHVNIELMRQREKKEKEPVKHTAAFVVKLDEVLRDRLLMSLEGQGNNTRLVHALPRFIIVPNEGEISAADLLLMPAVVAMSPQDKPSDAYSDINLRFHESNMMWTGQLRTDPSQNNIDKLAPEPMQVTYPSPFATNLTYIEVVAMVDRVFPSVLSKFVSGGIIAMYIALVLFIGKIIRGVLTNSPLNVMITEIPNPDHLLKICLDIYLVREARDFILEQDLFAKLIFLFRSPATLIKWTRLRPKKKEESCIPLYDFLTLPSHLCCAFPKNGNVDKEDTYMQAVSDLLPTLDDSLRKGDCGRLAVFGGSEDYPGAPFYAATSMLRLGADLAHIFTEPAAATVIKSYSPEVLVGKSPAFPHWLDALDGVLIGPGAGRDGASVDLVSAAIRVATSAEPTKPVVIDADGLWAITQSWMDGDRFPDHSIVILTPNANEMDRLAKKFLNESTKGRQDAEVCEVAARLAAALHCHVFAKGPNDIFVTPKKEMMMFVHPGSPRRPGGIGDCLAGLLTTFLVWAHKKGEPVEKAAEAACYVTREASKEAYTYSGRATVPMYRALARQLTAAEWLSGPPDGHLLADEVGAPYTLQLTAVRVSFPTVWAGIETGVNLATLVSQISSEYGKALGRRTKTHVLVGNRIPHRVPSGGPIATCSTITEDTRILFSNLYAAEQLAHYGRAELFIFVKRGSFCNRHYAQLLRSMARAVDKGRVARILVICDTPASPDVIQRGREVFKDLNFVYDEITY</sequence>
<dbReference type="Pfam" id="PF24874">
    <property type="entry name" value="Piezo_THU9_anchor"/>
    <property type="match status" value="1"/>
</dbReference>
<dbReference type="GO" id="GO:0005524">
    <property type="term" value="F:ATP binding"/>
    <property type="evidence" value="ECO:0007669"/>
    <property type="project" value="UniProtKB-KW"/>
</dbReference>
<dbReference type="OrthoDB" id="303066at2759"/>
<dbReference type="EnsemblMetazoa" id="PPA11640.1">
    <property type="protein sequence ID" value="PPA11640.1"/>
    <property type="gene ID" value="WBGene00101194"/>
</dbReference>
<dbReference type="Pfam" id="PF01256">
    <property type="entry name" value="Carb_kinase"/>
    <property type="match status" value="1"/>
</dbReference>
<dbReference type="GO" id="GO:0046496">
    <property type="term" value="P:nicotinamide nucleotide metabolic process"/>
    <property type="evidence" value="ECO:0007669"/>
    <property type="project" value="UniProtKB-UniRule"/>
</dbReference>
<keyword evidence="11" id="KW-0520">NAD</keyword>
<dbReference type="GO" id="GO:0005886">
    <property type="term" value="C:plasma membrane"/>
    <property type="evidence" value="ECO:0000318"/>
    <property type="project" value="GO_Central"/>
</dbReference>
<dbReference type="InterPro" id="IPR031805">
    <property type="entry name" value="Piezo_TM25-28"/>
</dbReference>
<feature type="transmembrane region" description="Helical" evidence="12">
    <location>
        <begin position="2029"/>
        <end position="2049"/>
    </location>
</feature>
<feature type="transmembrane region" description="Helical" evidence="12">
    <location>
        <begin position="1142"/>
        <end position="1162"/>
    </location>
</feature>
<keyword evidence="8 12" id="KW-0472">Membrane</keyword>
<gene>
    <name evidence="14" type="primary">WBGene00101194</name>
</gene>
<feature type="region of interest" description="Disordered" evidence="13">
    <location>
        <begin position="1771"/>
        <end position="1812"/>
    </location>
</feature>
<dbReference type="Pfam" id="PF23188">
    <property type="entry name" value="THU_Piezo1"/>
    <property type="match status" value="1"/>
</dbReference>
<feature type="binding site" evidence="11">
    <location>
        <begin position="2717"/>
        <end position="2723"/>
    </location>
    <ligand>
        <name>(6S)-NADPHX</name>
        <dbReference type="ChEBI" id="CHEBI:64076"/>
    </ligand>
</feature>
<keyword evidence="9 12" id="KW-0407">Ion channel</keyword>
<keyword evidence="3" id="KW-0813">Transport</keyword>
<dbReference type="Gene3D" id="3.40.1190.20">
    <property type="match status" value="1"/>
</dbReference>
<keyword evidence="4" id="KW-1003">Cell membrane</keyword>
<accession>A0A2A6BY53</accession>
<dbReference type="PROSITE" id="PS51257">
    <property type="entry name" value="PROKAR_LIPOPROTEIN"/>
    <property type="match status" value="1"/>
</dbReference>
<dbReference type="PANTHER" id="PTHR13167">
    <property type="entry name" value="PIEZO-TYPE MECHANOSENSITIVE ION CHANNEL COMPONENT"/>
    <property type="match status" value="1"/>
</dbReference>
<evidence type="ECO:0000313" key="14">
    <source>
        <dbReference type="EnsemblMetazoa" id="PPA11640.1"/>
    </source>
</evidence>
<feature type="transmembrane region" description="Helical" evidence="12">
    <location>
        <begin position="1032"/>
        <end position="1049"/>
    </location>
</feature>
<dbReference type="GO" id="GO:0071260">
    <property type="term" value="P:cellular response to mechanical stimulus"/>
    <property type="evidence" value="ECO:0000318"/>
    <property type="project" value="GO_Central"/>
</dbReference>
<comment type="similarity">
    <text evidence="11">Belongs to the NnrD/CARKD family.</text>
</comment>
<feature type="transmembrane region" description="Helical" evidence="12">
    <location>
        <begin position="487"/>
        <end position="506"/>
    </location>
</feature>
<dbReference type="Pfam" id="PF12166">
    <property type="entry name" value="Piezo_cap"/>
    <property type="match status" value="1"/>
</dbReference>
<dbReference type="Proteomes" id="UP000005239">
    <property type="component" value="Unassembled WGS sequence"/>
</dbReference>
<feature type="transmembrane region" description="Helical" evidence="12">
    <location>
        <begin position="2444"/>
        <end position="2464"/>
    </location>
</feature>
<dbReference type="HAMAP" id="MF_01965">
    <property type="entry name" value="NADHX_dehydratase"/>
    <property type="match status" value="1"/>
</dbReference>
<reference evidence="14" key="2">
    <citation type="submission" date="2022-06" db="UniProtKB">
        <authorList>
            <consortium name="EnsemblMetazoa"/>
        </authorList>
    </citation>
    <scope>IDENTIFICATION</scope>
    <source>
        <strain evidence="14">PS312</strain>
    </source>
</reference>
<name>A0A2A6BY53_PRIPA</name>
<protein>
    <recommendedName>
        <fullName evidence="11">ATP-dependent (S)-NAD(P)H-hydrate dehydratase</fullName>
        <ecNumber evidence="11">4.2.1.93</ecNumber>
    </recommendedName>
    <alternativeName>
        <fullName evidence="11">ATP-dependent NAD(P)HX dehydratase</fullName>
    </alternativeName>
</protein>
<evidence type="ECO:0000256" key="10">
    <source>
        <dbReference type="ARBA" id="ARBA00047472"/>
    </source>
</evidence>
<reference evidence="15" key="1">
    <citation type="journal article" date="2008" name="Nat. Genet.">
        <title>The Pristionchus pacificus genome provides a unique perspective on nematode lifestyle and parasitism.</title>
        <authorList>
            <person name="Dieterich C."/>
            <person name="Clifton S.W."/>
            <person name="Schuster L.N."/>
            <person name="Chinwalla A."/>
            <person name="Delehaunty K."/>
            <person name="Dinkelacker I."/>
            <person name="Fulton L."/>
            <person name="Fulton R."/>
            <person name="Godfrey J."/>
            <person name="Minx P."/>
            <person name="Mitreva M."/>
            <person name="Roeseler W."/>
            <person name="Tian H."/>
            <person name="Witte H."/>
            <person name="Yang S.P."/>
            <person name="Wilson R.K."/>
            <person name="Sommer R.J."/>
        </authorList>
    </citation>
    <scope>NUCLEOTIDE SEQUENCE [LARGE SCALE GENOMIC DNA]</scope>
    <source>
        <strain evidence="15">PS312</strain>
    </source>
</reference>
<dbReference type="GO" id="GO:0030317">
    <property type="term" value="P:flagellated sperm motility"/>
    <property type="evidence" value="ECO:0007669"/>
    <property type="project" value="EnsemblMetazoa"/>
</dbReference>
<dbReference type="GO" id="GO:0090727">
    <property type="term" value="P:positive regulation of brood size"/>
    <property type="evidence" value="ECO:0007669"/>
    <property type="project" value="EnsemblMetazoa"/>
</dbReference>
<feature type="transmembrane region" description="Helical" evidence="12">
    <location>
        <begin position="195"/>
        <end position="228"/>
    </location>
</feature>
<dbReference type="Pfam" id="PF24871">
    <property type="entry name" value="Piezo_TM1-24"/>
    <property type="match status" value="2"/>
</dbReference>
<feature type="transmembrane region" description="Helical" evidence="12">
    <location>
        <begin position="1718"/>
        <end position="1737"/>
    </location>
</feature>
<dbReference type="SUPFAM" id="SSF53613">
    <property type="entry name" value="Ribokinase-like"/>
    <property type="match status" value="1"/>
</dbReference>
<evidence type="ECO:0000256" key="7">
    <source>
        <dbReference type="ARBA" id="ARBA00023065"/>
    </source>
</evidence>
<dbReference type="GO" id="GO:0008381">
    <property type="term" value="F:mechanosensitive monoatomic ion channel activity"/>
    <property type="evidence" value="ECO:0000318"/>
    <property type="project" value="GO_Central"/>
</dbReference>
<feature type="transmembrane region" description="Helical" evidence="12">
    <location>
        <begin position="645"/>
        <end position="668"/>
    </location>
</feature>
<comment type="catalytic activity">
    <reaction evidence="10 11">
        <text>(6S)-NADPHX + ATP = ADP + phosphate + NADPH + H(+)</text>
        <dbReference type="Rhea" id="RHEA:32231"/>
        <dbReference type="ChEBI" id="CHEBI:15378"/>
        <dbReference type="ChEBI" id="CHEBI:30616"/>
        <dbReference type="ChEBI" id="CHEBI:43474"/>
        <dbReference type="ChEBI" id="CHEBI:57783"/>
        <dbReference type="ChEBI" id="CHEBI:64076"/>
        <dbReference type="ChEBI" id="CHEBI:456216"/>
        <dbReference type="EC" id="4.2.1.93"/>
    </reaction>
</comment>
<dbReference type="PANTHER" id="PTHR13167:SF25">
    <property type="entry name" value="PIEZO-TYPE MECHANOSENSITIVE ION CHANNEL COMPONENT"/>
    <property type="match status" value="1"/>
</dbReference>
<evidence type="ECO:0000256" key="1">
    <source>
        <dbReference type="ARBA" id="ARBA00004651"/>
    </source>
</evidence>
<dbReference type="Pfam" id="PF15917">
    <property type="entry name" value="Piezo_TM25-28"/>
    <property type="match status" value="1"/>
</dbReference>
<feature type="transmembrane region" description="Helical" evidence="12">
    <location>
        <begin position="901"/>
        <end position="920"/>
    </location>
</feature>
<feature type="compositionally biased region" description="Low complexity" evidence="13">
    <location>
        <begin position="794"/>
        <end position="810"/>
    </location>
</feature>
<feature type="transmembrane region" description="Helical" evidence="12">
    <location>
        <begin position="704"/>
        <end position="727"/>
    </location>
</feature>
<feature type="transmembrane region" description="Helical" evidence="12">
    <location>
        <begin position="1080"/>
        <end position="1099"/>
    </location>
</feature>
<feature type="transmembrane region" description="Helical" evidence="12">
    <location>
        <begin position="513"/>
        <end position="533"/>
    </location>
</feature>
<keyword evidence="5 12" id="KW-0812">Transmembrane</keyword>
<dbReference type="InterPro" id="IPR056770">
    <property type="entry name" value="Piezo_THU9_anchor"/>
</dbReference>
<keyword evidence="6 12" id="KW-1133">Transmembrane helix</keyword>
<feature type="binding site" evidence="11">
    <location>
        <begin position="2779"/>
        <end position="2788"/>
    </location>
    <ligand>
        <name>ATP</name>
        <dbReference type="ChEBI" id="CHEBI:30616"/>
    </ligand>
</feature>
<feature type="binding site" evidence="11">
    <location>
        <position position="2659"/>
    </location>
    <ligand>
        <name>(6S)-NADPHX</name>
        <dbReference type="ChEBI" id="CHEBI:64076"/>
    </ligand>
</feature>
<feature type="transmembrane region" description="Helical" evidence="12">
    <location>
        <begin position="1265"/>
        <end position="1283"/>
    </location>
</feature>
<feature type="transmembrane region" description="Helical" evidence="12">
    <location>
        <begin position="2141"/>
        <end position="2165"/>
    </location>
</feature>
<feature type="transmembrane region" description="Helical" evidence="12">
    <location>
        <begin position="963"/>
        <end position="982"/>
    </location>
</feature>
<feature type="transmembrane region" description="Helical" evidence="12">
    <location>
        <begin position="462"/>
        <end position="481"/>
    </location>
</feature>
<feature type="transmembrane region" description="Helical" evidence="12">
    <location>
        <begin position="131"/>
        <end position="151"/>
    </location>
</feature>
<feature type="region of interest" description="Disordered" evidence="13">
    <location>
        <begin position="1528"/>
        <end position="1558"/>
    </location>
</feature>
<feature type="transmembrane region" description="Helical" evidence="12">
    <location>
        <begin position="1055"/>
        <end position="1073"/>
    </location>
</feature>
<comment type="subcellular location">
    <subcellularLocation>
        <location evidence="1">Cell membrane</location>
        <topology evidence="1">Multi-pass membrane protein</topology>
    </subcellularLocation>
    <subcellularLocation>
        <location evidence="12">Membrane</location>
        <topology evidence="12">Multi-pass membrane protein</topology>
    </subcellularLocation>
</comment>
<dbReference type="InterPro" id="IPR031334">
    <property type="entry name" value="Piezo_cap_dom"/>
</dbReference>
<feature type="transmembrane region" description="Helical" evidence="12">
    <location>
        <begin position="2061"/>
        <end position="2084"/>
    </location>
</feature>
<dbReference type="CDD" id="cd01171">
    <property type="entry name" value="YXKO-related"/>
    <property type="match status" value="1"/>
</dbReference>
<feature type="compositionally biased region" description="Low complexity" evidence="13">
    <location>
        <begin position="1531"/>
        <end position="1549"/>
    </location>
</feature>
<evidence type="ECO:0000313" key="15">
    <source>
        <dbReference type="Proteomes" id="UP000005239"/>
    </source>
</evidence>
<comment type="function">
    <text evidence="11">Catalyzes the dehydration of the S-form of NAD(P)HX at the expense of ATP, which is converted to ADP. Together with NAD(P)HX epimerase, which catalyzes the epimerization of the S- and R-forms, the enzyme allows the repair of both epimers of NAD(P)HX, a damaged form of NAD(P)H that is a result of enzymatic or heat-dependent hydration.</text>
</comment>
<feature type="compositionally biased region" description="Basic and acidic residues" evidence="13">
    <location>
        <begin position="1852"/>
        <end position="1867"/>
    </location>
</feature>
<evidence type="ECO:0000256" key="2">
    <source>
        <dbReference type="ARBA" id="ARBA00007821"/>
    </source>
</evidence>
<feature type="binding site" evidence="11">
    <location>
        <begin position="2759"/>
        <end position="2763"/>
    </location>
    <ligand>
        <name>ATP</name>
        <dbReference type="ChEBI" id="CHEBI:30616"/>
    </ligand>
</feature>